<dbReference type="InterPro" id="IPR036249">
    <property type="entry name" value="Thioredoxin-like_sf"/>
</dbReference>
<dbReference type="PANTHER" id="PTHR30041">
    <property type="entry name" value="ARSENATE REDUCTASE"/>
    <property type="match status" value="1"/>
</dbReference>
<organism evidence="2 3">
    <name type="scientific">Parafannyhessea umbonata</name>
    <dbReference type="NCBI Taxonomy" id="604330"/>
    <lineage>
        <taxon>Bacteria</taxon>
        <taxon>Bacillati</taxon>
        <taxon>Actinomycetota</taxon>
        <taxon>Coriobacteriia</taxon>
        <taxon>Coriobacteriales</taxon>
        <taxon>Atopobiaceae</taxon>
        <taxon>Parafannyhessea</taxon>
    </lineage>
</organism>
<dbReference type="PANTHER" id="PTHR30041:SF8">
    <property type="entry name" value="PROTEIN YFFB"/>
    <property type="match status" value="1"/>
</dbReference>
<dbReference type="EMBL" id="FMZL01000002">
    <property type="protein sequence ID" value="SDC06062.1"/>
    <property type="molecule type" value="Genomic_DNA"/>
</dbReference>
<dbReference type="CDD" id="cd03036">
    <property type="entry name" value="ArsC_like"/>
    <property type="match status" value="1"/>
</dbReference>
<dbReference type="AlphaFoldDB" id="A0A1G6IHK8"/>
<evidence type="ECO:0000313" key="3">
    <source>
        <dbReference type="Proteomes" id="UP000198528"/>
    </source>
</evidence>
<evidence type="ECO:0000256" key="1">
    <source>
        <dbReference type="PROSITE-ProRule" id="PRU01282"/>
    </source>
</evidence>
<dbReference type="SUPFAM" id="SSF52833">
    <property type="entry name" value="Thioredoxin-like"/>
    <property type="match status" value="1"/>
</dbReference>
<name>A0A1G6IHK8_9ACTN</name>
<dbReference type="Gene3D" id="3.40.30.10">
    <property type="entry name" value="Glutaredoxin"/>
    <property type="match status" value="1"/>
</dbReference>
<dbReference type="STRING" id="604330.SAMN04489857_0358"/>
<accession>A0A1G6IHK8</accession>
<sequence length="122" mass="13856">MSAGMITALCYPKCSTCKKAIKWLDEHGIPYEYRDITLQNPTSEELAAWHARSGLSIRRLFNTSGMLYRQMGLKDRLPGMSDEECYQLLSTDGMLVKRPLLVGADLVLVGFREAEWEQRLLG</sequence>
<dbReference type="InterPro" id="IPR006660">
    <property type="entry name" value="Arsenate_reductase-like"/>
</dbReference>
<dbReference type="Pfam" id="PF03960">
    <property type="entry name" value="ArsC"/>
    <property type="match status" value="1"/>
</dbReference>
<protein>
    <submittedName>
        <fullName evidence="2">Arsenate reductase</fullName>
    </submittedName>
</protein>
<gene>
    <name evidence="2" type="ORF">SAMN04487824_102184</name>
</gene>
<comment type="similarity">
    <text evidence="1">Belongs to the ArsC family.</text>
</comment>
<keyword evidence="3" id="KW-1185">Reference proteome</keyword>
<dbReference type="Proteomes" id="UP000198528">
    <property type="component" value="Unassembled WGS sequence"/>
</dbReference>
<dbReference type="InterPro" id="IPR006504">
    <property type="entry name" value="Tscrpt_reg_Spx/MgsR"/>
</dbReference>
<dbReference type="PROSITE" id="PS51353">
    <property type="entry name" value="ARSC"/>
    <property type="match status" value="1"/>
</dbReference>
<evidence type="ECO:0000313" key="2">
    <source>
        <dbReference type="EMBL" id="SDC06062.1"/>
    </source>
</evidence>
<dbReference type="NCBIfam" id="TIGR01617">
    <property type="entry name" value="arsC_related"/>
    <property type="match status" value="1"/>
</dbReference>
<dbReference type="RefSeq" id="WP_218118077.1">
    <property type="nucleotide sequence ID" value="NZ_FMZL01000002.1"/>
</dbReference>
<reference evidence="3" key="1">
    <citation type="submission" date="2016-10" db="EMBL/GenBank/DDBJ databases">
        <authorList>
            <person name="Varghese N."/>
            <person name="Submissions S."/>
        </authorList>
    </citation>
    <scope>NUCLEOTIDE SEQUENCE [LARGE SCALE GENOMIC DNA]</scope>
    <source>
        <strain evidence="3">DSM 22619</strain>
    </source>
</reference>
<proteinExistence type="inferred from homology"/>